<organism evidence="1 2">
    <name type="scientific">Megaselia scalaris</name>
    <name type="common">Humpbacked fly</name>
    <name type="synonym">Phora scalaris</name>
    <dbReference type="NCBI Taxonomy" id="36166"/>
    <lineage>
        <taxon>Eukaryota</taxon>
        <taxon>Metazoa</taxon>
        <taxon>Ecdysozoa</taxon>
        <taxon>Arthropoda</taxon>
        <taxon>Hexapoda</taxon>
        <taxon>Insecta</taxon>
        <taxon>Pterygota</taxon>
        <taxon>Neoptera</taxon>
        <taxon>Endopterygota</taxon>
        <taxon>Diptera</taxon>
        <taxon>Brachycera</taxon>
        <taxon>Muscomorpha</taxon>
        <taxon>Platypezoidea</taxon>
        <taxon>Phoridae</taxon>
        <taxon>Megaseliini</taxon>
        <taxon>Megaselia</taxon>
    </lineage>
</organism>
<dbReference type="Proteomes" id="UP000015102">
    <property type="component" value="Unassembled WGS sequence"/>
</dbReference>
<accession>T1GKG7</accession>
<proteinExistence type="predicted"/>
<protein>
    <submittedName>
        <fullName evidence="1">Uncharacterized protein</fullName>
    </submittedName>
</protein>
<dbReference type="HOGENOM" id="CLU_2349077_0_0_1"/>
<reference evidence="1" key="2">
    <citation type="submission" date="2015-06" db="UniProtKB">
        <authorList>
            <consortium name="EnsemblMetazoa"/>
        </authorList>
    </citation>
    <scope>IDENTIFICATION</scope>
</reference>
<dbReference type="EnsemblMetazoa" id="MESCA003990-RA">
    <property type="protein sequence ID" value="MESCA003990-PA"/>
    <property type="gene ID" value="MESCA003990"/>
</dbReference>
<dbReference type="AlphaFoldDB" id="T1GKG7"/>
<evidence type="ECO:0000313" key="1">
    <source>
        <dbReference type="EnsemblMetazoa" id="MESCA003990-PA"/>
    </source>
</evidence>
<reference evidence="2" key="1">
    <citation type="submission" date="2013-02" db="EMBL/GenBank/DDBJ databases">
        <authorList>
            <person name="Hughes D."/>
        </authorList>
    </citation>
    <scope>NUCLEOTIDE SEQUENCE</scope>
    <source>
        <strain>Durham</strain>
        <strain evidence="2">NC isolate 2 -- Noor lab</strain>
    </source>
</reference>
<dbReference type="EMBL" id="CAQQ02200055">
    <property type="status" value="NOT_ANNOTATED_CDS"/>
    <property type="molecule type" value="Genomic_DNA"/>
</dbReference>
<name>T1GKG7_MEGSC</name>
<keyword evidence="2" id="KW-1185">Reference proteome</keyword>
<sequence>MRVNWKKKCSDFTGVVMSLLSARLCSILGNQERKRTKEWRNTEFDATLEEYIFRRRKNETYVDNNKNMETLMILGNKRGRKRSIKSGAPVLFLQFIR</sequence>
<evidence type="ECO:0000313" key="2">
    <source>
        <dbReference type="Proteomes" id="UP000015102"/>
    </source>
</evidence>